<evidence type="ECO:0000256" key="5">
    <source>
        <dbReference type="ARBA" id="ARBA00043266"/>
    </source>
</evidence>
<dbReference type="Proteomes" id="UP000472263">
    <property type="component" value="Chromosome 17"/>
</dbReference>
<dbReference type="Ensembl" id="ENSMMDT00005002730.1">
    <property type="protein sequence ID" value="ENSMMDP00005002684.1"/>
    <property type="gene ID" value="ENSMMDG00005001489.1"/>
</dbReference>
<dbReference type="InterPro" id="IPR051287">
    <property type="entry name" value="TCR_variable_region"/>
</dbReference>
<dbReference type="Gene3D" id="2.60.40.10">
    <property type="entry name" value="Immunoglobulins"/>
    <property type="match status" value="1"/>
</dbReference>
<dbReference type="InterPro" id="IPR013783">
    <property type="entry name" value="Ig-like_fold"/>
</dbReference>
<dbReference type="Pfam" id="PF07686">
    <property type="entry name" value="V-set"/>
    <property type="match status" value="1"/>
</dbReference>
<accession>A0A667WQD1</accession>
<dbReference type="PROSITE" id="PS50835">
    <property type="entry name" value="IG_LIKE"/>
    <property type="match status" value="1"/>
</dbReference>
<keyword evidence="3" id="KW-0675">Receptor</keyword>
<dbReference type="GO" id="GO:0002250">
    <property type="term" value="P:adaptive immune response"/>
    <property type="evidence" value="ECO:0007669"/>
    <property type="project" value="UniProtKB-KW"/>
</dbReference>
<dbReference type="InterPro" id="IPR007110">
    <property type="entry name" value="Ig-like_dom"/>
</dbReference>
<dbReference type="SMART" id="SM00409">
    <property type="entry name" value="IG"/>
    <property type="match status" value="1"/>
</dbReference>
<sequence>MGETLSSYATFKCKGEDRVIQHGGDVIATEGETLTLACTFETTSNTSYDYIFWYRQYPGKPPEFLLTIIGTEKSEQILKSDSRISTKLSEDKRGVDLEISSAAVTDSALYYCAVKPTVTGNTQSLYKNLTSCWRPVSHILFHFPPPLEGDMTQQALLCCCPVGPFCH</sequence>
<dbReference type="InterPro" id="IPR003599">
    <property type="entry name" value="Ig_sub"/>
</dbReference>
<evidence type="ECO:0000256" key="3">
    <source>
        <dbReference type="ARBA" id="ARBA00023170"/>
    </source>
</evidence>
<reference evidence="7" key="3">
    <citation type="submission" date="2025-09" db="UniProtKB">
        <authorList>
            <consortium name="Ensembl"/>
        </authorList>
    </citation>
    <scope>IDENTIFICATION</scope>
</reference>
<protein>
    <recommendedName>
        <fullName evidence="6">Ig-like domain-containing protein</fullName>
    </recommendedName>
</protein>
<keyword evidence="4" id="KW-0393">Immunoglobulin domain</keyword>
<reference evidence="7" key="1">
    <citation type="submission" date="2019-06" db="EMBL/GenBank/DDBJ databases">
        <authorList>
            <consortium name="Wellcome Sanger Institute Data Sharing"/>
        </authorList>
    </citation>
    <scope>NUCLEOTIDE SEQUENCE [LARGE SCALE GENOMIC DNA]</scope>
</reference>
<proteinExistence type="predicted"/>
<dbReference type="SMART" id="SM00406">
    <property type="entry name" value="IGv"/>
    <property type="match status" value="1"/>
</dbReference>
<keyword evidence="5" id="KW-0391">Immunity</keyword>
<name>A0A667WQD1_9TELE</name>
<dbReference type="AlphaFoldDB" id="A0A667WQD1"/>
<dbReference type="SUPFAM" id="SSF48726">
    <property type="entry name" value="Immunoglobulin"/>
    <property type="match status" value="1"/>
</dbReference>
<dbReference type="InterPro" id="IPR013106">
    <property type="entry name" value="Ig_V-set"/>
</dbReference>
<keyword evidence="1" id="KW-0732">Signal</keyword>
<evidence type="ECO:0000256" key="1">
    <source>
        <dbReference type="ARBA" id="ARBA00022729"/>
    </source>
</evidence>
<dbReference type="GeneTree" id="ENSGT01030000234557"/>
<feature type="domain" description="Ig-like" evidence="6">
    <location>
        <begin position="17"/>
        <end position="130"/>
    </location>
</feature>
<keyword evidence="2" id="KW-1064">Adaptive immunity</keyword>
<evidence type="ECO:0000313" key="8">
    <source>
        <dbReference type="Proteomes" id="UP000472263"/>
    </source>
</evidence>
<organism evidence="7 8">
    <name type="scientific">Myripristis murdjan</name>
    <name type="common">pinecone soldierfish</name>
    <dbReference type="NCBI Taxonomy" id="586833"/>
    <lineage>
        <taxon>Eukaryota</taxon>
        <taxon>Metazoa</taxon>
        <taxon>Chordata</taxon>
        <taxon>Craniata</taxon>
        <taxon>Vertebrata</taxon>
        <taxon>Euteleostomi</taxon>
        <taxon>Actinopterygii</taxon>
        <taxon>Neopterygii</taxon>
        <taxon>Teleostei</taxon>
        <taxon>Neoteleostei</taxon>
        <taxon>Acanthomorphata</taxon>
        <taxon>Holocentriformes</taxon>
        <taxon>Holocentridae</taxon>
        <taxon>Myripristis</taxon>
    </lineage>
</organism>
<evidence type="ECO:0000256" key="2">
    <source>
        <dbReference type="ARBA" id="ARBA00023130"/>
    </source>
</evidence>
<dbReference type="InParanoid" id="A0A667WQD1"/>
<dbReference type="PANTHER" id="PTHR19367">
    <property type="entry name" value="T-CELL RECEPTOR ALPHA CHAIN V REGION"/>
    <property type="match status" value="1"/>
</dbReference>
<keyword evidence="8" id="KW-1185">Reference proteome</keyword>
<evidence type="ECO:0000259" key="6">
    <source>
        <dbReference type="PROSITE" id="PS50835"/>
    </source>
</evidence>
<dbReference type="InterPro" id="IPR036179">
    <property type="entry name" value="Ig-like_dom_sf"/>
</dbReference>
<keyword evidence="5" id="KW-1279">T cell receptor</keyword>
<evidence type="ECO:0000313" key="7">
    <source>
        <dbReference type="Ensembl" id="ENSMMDP00005002684.1"/>
    </source>
</evidence>
<dbReference type="GO" id="GO:0042101">
    <property type="term" value="C:T cell receptor complex"/>
    <property type="evidence" value="ECO:0007669"/>
    <property type="project" value="UniProtKB-KW"/>
</dbReference>
<dbReference type="PANTHER" id="PTHR19367:SF18">
    <property type="entry name" value="T CELL RECEPTOR ALPHA VARIABLE 16"/>
    <property type="match status" value="1"/>
</dbReference>
<reference evidence="7" key="2">
    <citation type="submission" date="2025-08" db="UniProtKB">
        <authorList>
            <consortium name="Ensembl"/>
        </authorList>
    </citation>
    <scope>IDENTIFICATION</scope>
</reference>
<evidence type="ECO:0000256" key="4">
    <source>
        <dbReference type="ARBA" id="ARBA00023319"/>
    </source>
</evidence>